<keyword evidence="2" id="KW-1185">Reference proteome</keyword>
<accession>A0AAD5BRS8</accession>
<dbReference type="AlphaFoldDB" id="A0AAD5BRS8"/>
<evidence type="ECO:0000313" key="1">
    <source>
        <dbReference type="EMBL" id="KAI7727251.1"/>
    </source>
</evidence>
<dbReference type="EMBL" id="JAMZMK010011407">
    <property type="protein sequence ID" value="KAI7727251.1"/>
    <property type="molecule type" value="Genomic_DNA"/>
</dbReference>
<name>A0AAD5BRS8_AMBAR</name>
<reference evidence="1" key="1">
    <citation type="submission" date="2022-06" db="EMBL/GenBank/DDBJ databases">
        <title>Uncovering the hologenomic basis of an extraordinary plant invasion.</title>
        <authorList>
            <person name="Bieker V.C."/>
            <person name="Martin M.D."/>
            <person name="Gilbert T."/>
            <person name="Hodgins K."/>
            <person name="Battlay P."/>
            <person name="Petersen B."/>
            <person name="Wilson J."/>
        </authorList>
    </citation>
    <scope>NUCLEOTIDE SEQUENCE</scope>
    <source>
        <strain evidence="1">AA19_3_7</strain>
        <tissue evidence="1">Leaf</tissue>
    </source>
</reference>
<proteinExistence type="predicted"/>
<organism evidence="1 2">
    <name type="scientific">Ambrosia artemisiifolia</name>
    <name type="common">Common ragweed</name>
    <dbReference type="NCBI Taxonomy" id="4212"/>
    <lineage>
        <taxon>Eukaryota</taxon>
        <taxon>Viridiplantae</taxon>
        <taxon>Streptophyta</taxon>
        <taxon>Embryophyta</taxon>
        <taxon>Tracheophyta</taxon>
        <taxon>Spermatophyta</taxon>
        <taxon>Magnoliopsida</taxon>
        <taxon>eudicotyledons</taxon>
        <taxon>Gunneridae</taxon>
        <taxon>Pentapetalae</taxon>
        <taxon>asterids</taxon>
        <taxon>campanulids</taxon>
        <taxon>Asterales</taxon>
        <taxon>Asteraceae</taxon>
        <taxon>Asteroideae</taxon>
        <taxon>Heliantheae alliance</taxon>
        <taxon>Heliantheae</taxon>
        <taxon>Ambrosia</taxon>
    </lineage>
</organism>
<sequence length="38" mass="4390">MSSTASQKQDPVTFSYQELDWDSHRAEEVDLCILSIRC</sequence>
<evidence type="ECO:0000313" key="2">
    <source>
        <dbReference type="Proteomes" id="UP001206925"/>
    </source>
</evidence>
<protein>
    <submittedName>
        <fullName evidence="1">Uncharacterized protein</fullName>
    </submittedName>
</protein>
<dbReference type="Proteomes" id="UP001206925">
    <property type="component" value="Unassembled WGS sequence"/>
</dbReference>
<comment type="caution">
    <text evidence="1">The sequence shown here is derived from an EMBL/GenBank/DDBJ whole genome shotgun (WGS) entry which is preliminary data.</text>
</comment>
<gene>
    <name evidence="1" type="ORF">M8C21_033379</name>
</gene>